<organism evidence="2 3">
    <name type="scientific">Acanthoscelides obtectus</name>
    <name type="common">Bean weevil</name>
    <name type="synonym">Bruchus obtectus</name>
    <dbReference type="NCBI Taxonomy" id="200917"/>
    <lineage>
        <taxon>Eukaryota</taxon>
        <taxon>Metazoa</taxon>
        <taxon>Ecdysozoa</taxon>
        <taxon>Arthropoda</taxon>
        <taxon>Hexapoda</taxon>
        <taxon>Insecta</taxon>
        <taxon>Pterygota</taxon>
        <taxon>Neoptera</taxon>
        <taxon>Endopterygota</taxon>
        <taxon>Coleoptera</taxon>
        <taxon>Polyphaga</taxon>
        <taxon>Cucujiformia</taxon>
        <taxon>Chrysomeloidea</taxon>
        <taxon>Chrysomelidae</taxon>
        <taxon>Bruchinae</taxon>
        <taxon>Bruchini</taxon>
        <taxon>Acanthoscelides</taxon>
    </lineage>
</organism>
<evidence type="ECO:0000313" key="3">
    <source>
        <dbReference type="Proteomes" id="UP001152888"/>
    </source>
</evidence>
<accession>A0A9P0NQR6</accession>
<feature type="transmembrane region" description="Helical" evidence="1">
    <location>
        <begin position="12"/>
        <end position="32"/>
    </location>
</feature>
<gene>
    <name evidence="2" type="ORF">ACAOBT_LOCUS949</name>
</gene>
<sequence length="110" mass="13455">MKMLSVMLRTLYYTGYCFALFITPWVLYFVFWKKDVASTRCSEKDIVYPIKYIVAKRKIKYYQKKWHKYINRLGNDVETNILIPHVHVCKYQLFNYCMTIYVIIAWNVEE</sequence>
<dbReference type="OrthoDB" id="6123450at2759"/>
<keyword evidence="1" id="KW-0812">Transmembrane</keyword>
<dbReference type="Proteomes" id="UP001152888">
    <property type="component" value="Unassembled WGS sequence"/>
</dbReference>
<dbReference type="AlphaFoldDB" id="A0A9P0NQR6"/>
<reference evidence="2" key="1">
    <citation type="submission" date="2022-03" db="EMBL/GenBank/DDBJ databases">
        <authorList>
            <person name="Sayadi A."/>
        </authorList>
    </citation>
    <scope>NUCLEOTIDE SEQUENCE</scope>
</reference>
<protein>
    <submittedName>
        <fullName evidence="2">Uncharacterized protein</fullName>
    </submittedName>
</protein>
<keyword evidence="1" id="KW-0472">Membrane</keyword>
<keyword evidence="3" id="KW-1185">Reference proteome</keyword>
<keyword evidence="1" id="KW-1133">Transmembrane helix</keyword>
<name>A0A9P0NQR6_ACAOB</name>
<evidence type="ECO:0000256" key="1">
    <source>
        <dbReference type="SAM" id="Phobius"/>
    </source>
</evidence>
<comment type="caution">
    <text evidence="2">The sequence shown here is derived from an EMBL/GenBank/DDBJ whole genome shotgun (WGS) entry which is preliminary data.</text>
</comment>
<dbReference type="EMBL" id="CAKOFQ010006658">
    <property type="protein sequence ID" value="CAH1955187.1"/>
    <property type="molecule type" value="Genomic_DNA"/>
</dbReference>
<proteinExistence type="predicted"/>
<evidence type="ECO:0000313" key="2">
    <source>
        <dbReference type="EMBL" id="CAH1955187.1"/>
    </source>
</evidence>